<comment type="caution">
    <text evidence="2">The sequence shown here is derived from an EMBL/GenBank/DDBJ whole genome shotgun (WGS) entry which is preliminary data.</text>
</comment>
<feature type="region of interest" description="Disordered" evidence="1">
    <location>
        <begin position="1"/>
        <end position="21"/>
    </location>
</feature>
<dbReference type="PANTHER" id="PTHR34665">
    <property type="entry name" value="DUF3741 DOMAIN-CONTAINING PROTEIN"/>
    <property type="match status" value="1"/>
</dbReference>
<evidence type="ECO:0000313" key="3">
    <source>
        <dbReference type="Proteomes" id="UP000796880"/>
    </source>
</evidence>
<organism evidence="2 3">
    <name type="scientific">Rhamnella rubrinervis</name>
    <dbReference type="NCBI Taxonomy" id="2594499"/>
    <lineage>
        <taxon>Eukaryota</taxon>
        <taxon>Viridiplantae</taxon>
        <taxon>Streptophyta</taxon>
        <taxon>Embryophyta</taxon>
        <taxon>Tracheophyta</taxon>
        <taxon>Spermatophyta</taxon>
        <taxon>Magnoliopsida</taxon>
        <taxon>eudicotyledons</taxon>
        <taxon>Gunneridae</taxon>
        <taxon>Pentapetalae</taxon>
        <taxon>rosids</taxon>
        <taxon>fabids</taxon>
        <taxon>Rosales</taxon>
        <taxon>Rhamnaceae</taxon>
        <taxon>rhamnoid group</taxon>
        <taxon>Rhamneae</taxon>
        <taxon>Rhamnella</taxon>
    </lineage>
</organism>
<keyword evidence="3" id="KW-1185">Reference proteome</keyword>
<dbReference type="AlphaFoldDB" id="A0A8K0GU21"/>
<accession>A0A8K0GU21</accession>
<evidence type="ECO:0000256" key="1">
    <source>
        <dbReference type="SAM" id="MobiDB-lite"/>
    </source>
</evidence>
<feature type="compositionally biased region" description="Basic and acidic residues" evidence="1">
    <location>
        <begin position="9"/>
        <end position="21"/>
    </location>
</feature>
<name>A0A8K0GU21_9ROSA</name>
<dbReference type="Proteomes" id="UP000796880">
    <property type="component" value="Unassembled WGS sequence"/>
</dbReference>
<protein>
    <submittedName>
        <fullName evidence="2">Uncharacterized protein</fullName>
    </submittedName>
</protein>
<dbReference type="OrthoDB" id="1921290at2759"/>
<dbReference type="PANTHER" id="PTHR34665:SF1">
    <property type="entry name" value="OS02G0595200 PROTEIN"/>
    <property type="match status" value="1"/>
</dbReference>
<proteinExistence type="predicted"/>
<gene>
    <name evidence="2" type="ORF">FNV43_RR20285</name>
</gene>
<evidence type="ECO:0000313" key="2">
    <source>
        <dbReference type="EMBL" id="KAF3437531.1"/>
    </source>
</evidence>
<sequence length="157" mass="18097">MAHTRRRSYREEKEKAMKKAEIDGDDQQVEILKAVAQAWHSHSGSSRPMNEFDAHRGNFKDKPSRFKLEAIGKSVADRSRGCKTWDFGKSLWDSYEIVTVSKRLEAGLVFDKAFTEADGHVRVHRKPKDSKNRLRSLFSQMTSKRFNASNIPRINDS</sequence>
<dbReference type="EMBL" id="VOIH02000009">
    <property type="protein sequence ID" value="KAF3437531.1"/>
    <property type="molecule type" value="Genomic_DNA"/>
</dbReference>
<reference evidence="2" key="1">
    <citation type="submission" date="2020-03" db="EMBL/GenBank/DDBJ databases">
        <title>A high-quality chromosome-level genome assembly of a woody plant with both climbing and erect habits, Rhamnella rubrinervis.</title>
        <authorList>
            <person name="Lu Z."/>
            <person name="Yang Y."/>
            <person name="Zhu X."/>
            <person name="Sun Y."/>
        </authorList>
    </citation>
    <scope>NUCLEOTIDE SEQUENCE</scope>
    <source>
        <strain evidence="2">BYM</strain>
        <tissue evidence="2">Leaf</tissue>
    </source>
</reference>